<dbReference type="Gene3D" id="3.30.70.270">
    <property type="match status" value="1"/>
</dbReference>
<reference evidence="1" key="1">
    <citation type="journal article" date="2023" name="Science">
        <title>Genome structures resolve the early diversification of teleost fishes.</title>
        <authorList>
            <person name="Parey E."/>
            <person name="Louis A."/>
            <person name="Montfort J."/>
            <person name="Bouchez O."/>
            <person name="Roques C."/>
            <person name="Iampietro C."/>
            <person name="Lluch J."/>
            <person name="Castinel A."/>
            <person name="Donnadieu C."/>
            <person name="Desvignes T."/>
            <person name="Floi Bucao C."/>
            <person name="Jouanno E."/>
            <person name="Wen M."/>
            <person name="Mejri S."/>
            <person name="Dirks R."/>
            <person name="Jansen H."/>
            <person name="Henkel C."/>
            <person name="Chen W.J."/>
            <person name="Zahm M."/>
            <person name="Cabau C."/>
            <person name="Klopp C."/>
            <person name="Thompson A.W."/>
            <person name="Robinson-Rechavi M."/>
            <person name="Braasch I."/>
            <person name="Lecointre G."/>
            <person name="Bobe J."/>
            <person name="Postlethwait J.H."/>
            <person name="Berthelot C."/>
            <person name="Roest Crollius H."/>
            <person name="Guiguen Y."/>
        </authorList>
    </citation>
    <scope>NUCLEOTIDE SEQUENCE</scope>
    <source>
        <strain evidence="1">WJC10195</strain>
    </source>
</reference>
<accession>A0A9Q1G6H4</accession>
<dbReference type="Proteomes" id="UP001152622">
    <property type="component" value="Chromosome 2"/>
</dbReference>
<proteinExistence type="predicted"/>
<evidence type="ECO:0008006" key="3">
    <source>
        <dbReference type="Google" id="ProtNLM"/>
    </source>
</evidence>
<evidence type="ECO:0000313" key="1">
    <source>
        <dbReference type="EMBL" id="KAJ8375590.1"/>
    </source>
</evidence>
<dbReference type="PANTHER" id="PTHR34072">
    <property type="entry name" value="ENZYMATIC POLYPROTEIN-RELATED"/>
    <property type="match status" value="1"/>
</dbReference>
<dbReference type="OrthoDB" id="8952485at2759"/>
<dbReference type="InterPro" id="IPR043502">
    <property type="entry name" value="DNA/RNA_pol_sf"/>
</dbReference>
<dbReference type="SUPFAM" id="SSF56672">
    <property type="entry name" value="DNA/RNA polymerases"/>
    <property type="match status" value="1"/>
</dbReference>
<gene>
    <name evidence="1" type="ORF">SKAU_G00061700</name>
</gene>
<organism evidence="1 2">
    <name type="scientific">Synaphobranchus kaupii</name>
    <name type="common">Kaup's arrowtooth eel</name>
    <dbReference type="NCBI Taxonomy" id="118154"/>
    <lineage>
        <taxon>Eukaryota</taxon>
        <taxon>Metazoa</taxon>
        <taxon>Chordata</taxon>
        <taxon>Craniata</taxon>
        <taxon>Vertebrata</taxon>
        <taxon>Euteleostomi</taxon>
        <taxon>Actinopterygii</taxon>
        <taxon>Neopterygii</taxon>
        <taxon>Teleostei</taxon>
        <taxon>Anguilliformes</taxon>
        <taxon>Synaphobranchidae</taxon>
        <taxon>Synaphobranchus</taxon>
    </lineage>
</organism>
<sequence>MRVYLNKREFDSHEFVGEVVNKLMGRARDITKVWLRNNCRVSERGDVDAVFRILKQHFGDAVCSAIPLADFYATRPRASESPLDYWVWLNKAAEVAEQCLKSEGRAMPNQSMELAVMFIRNCPNKDLSLVFMGKPQREWTASEVQERLDEFLREHRVSGVQDRVELKGMLDTGSMATTLSADAVPCLREAGVVAGEFLSPADVVLVGCGGKQTSPLGQCDLKLEVYGMQFEVPVLVVEGQIDQLIIGTNVLKPLINRFKSNDGYWRVVGQPDVECQEDSSQFIHLLSNLERWRGDSVPDKVGTLKLKSAVTLLPMTEHLVWGRLPPKCRISAGSTVLVEPSTSRCVGRNILVGRVVTPLWGDGWLPIKIINPTTAEVTLHRNSKVADVYPCIALEDFDDNTDPDRTVYQNVGGVGTASSHGSLTAKTDAGSNAGIVNSKLHSLGLGDISVEDCQVSSHWKNQLVDLIKEYECIFSRHHLDCGEARHIISQDGIASDPDKVEAIVRVAETDLMEPDGVTPSARKVRSFLGMVVYYQHFIENCSVLAKPLFALTTGRRKPRNSKGRKCAAPIRKLGSEDWSPECKLAFETLKAALVDKYIPGPKNVVADALSREPFVNSRILHRLTRTSYAALLEEAEGLRVDAVQDMFHISTELSEMREKSAVLMPGEPVVSSCLEDDGERGMISCDEVSAVLRSHRRWDEGATVRAISHVQQLKCLTSMGQSPLPVLSREELHEKQCQDPIVSRVKFFVDRGRRPSRRERVTRDITHSEAVGKTHYMVRGSVSCV</sequence>
<evidence type="ECO:0000313" key="2">
    <source>
        <dbReference type="Proteomes" id="UP001152622"/>
    </source>
</evidence>
<comment type="caution">
    <text evidence="1">The sequence shown here is derived from an EMBL/GenBank/DDBJ whole genome shotgun (WGS) entry which is preliminary data.</text>
</comment>
<protein>
    <recommendedName>
        <fullName evidence="3">Peptidase A2 domain-containing protein</fullName>
    </recommendedName>
</protein>
<dbReference type="PANTHER" id="PTHR34072:SF58">
    <property type="entry name" value="DNA (CYTOSINE-5-)-METHYLTRANSFERASE"/>
    <property type="match status" value="1"/>
</dbReference>
<keyword evidence="2" id="KW-1185">Reference proteome</keyword>
<dbReference type="EMBL" id="JAINUF010000002">
    <property type="protein sequence ID" value="KAJ8375590.1"/>
    <property type="molecule type" value="Genomic_DNA"/>
</dbReference>
<dbReference type="InterPro" id="IPR043128">
    <property type="entry name" value="Rev_trsase/Diguanyl_cyclase"/>
</dbReference>
<dbReference type="AlphaFoldDB" id="A0A9Q1G6H4"/>
<name>A0A9Q1G6H4_SYNKA</name>